<evidence type="ECO:0000256" key="2">
    <source>
        <dbReference type="ARBA" id="ARBA00007242"/>
    </source>
</evidence>
<evidence type="ECO:0000256" key="18">
    <source>
        <dbReference type="SAM" id="Phobius"/>
    </source>
</evidence>
<keyword evidence="12" id="KW-0325">Glycoprotein</keyword>
<keyword evidence="10" id="KW-1015">Disulfide bond</keyword>
<keyword evidence="13" id="KW-0807">Transducer</keyword>
<evidence type="ECO:0000256" key="4">
    <source>
        <dbReference type="ARBA" id="ARBA00022692"/>
    </source>
</evidence>
<dbReference type="Proteomes" id="UP000494040">
    <property type="component" value="Unassembled WGS sequence"/>
</dbReference>
<evidence type="ECO:0000256" key="13">
    <source>
        <dbReference type="ARBA" id="ARBA00023224"/>
    </source>
</evidence>
<keyword evidence="22" id="KW-1185">Reference proteome</keyword>
<evidence type="ECO:0000256" key="11">
    <source>
        <dbReference type="ARBA" id="ARBA00023170"/>
    </source>
</evidence>
<evidence type="ECO:0000256" key="1">
    <source>
        <dbReference type="ARBA" id="ARBA00004487"/>
    </source>
</evidence>
<dbReference type="RefSeq" id="XP_024085569.1">
    <property type="nucleotide sequence ID" value="XM_024229801.1"/>
</dbReference>
<evidence type="ECO:0000256" key="6">
    <source>
        <dbReference type="ARBA" id="ARBA00022989"/>
    </source>
</evidence>
<evidence type="ECO:0000259" key="20">
    <source>
        <dbReference type="PROSITE" id="PS50259"/>
    </source>
</evidence>
<keyword evidence="11" id="KW-0675">Receptor</keyword>
<evidence type="ECO:0000256" key="10">
    <source>
        <dbReference type="ARBA" id="ARBA00023157"/>
    </source>
</evidence>
<name>A0A8I6SV55_CIMLE</name>
<comment type="subcellular location">
    <subcellularLocation>
        <location evidence="1">Cell projection</location>
        <location evidence="1">Neuron projection</location>
    </subcellularLocation>
    <subcellularLocation>
        <location evidence="16">Postsynaptic cell membrane</location>
        <topology evidence="16">Multi-pass membrane protein</topology>
    </subcellularLocation>
</comment>
<dbReference type="GO" id="GO:0045211">
    <property type="term" value="C:postsynaptic membrane"/>
    <property type="evidence" value="ECO:0007669"/>
    <property type="project" value="UniProtKB-SubCell"/>
</dbReference>
<evidence type="ECO:0000256" key="12">
    <source>
        <dbReference type="ARBA" id="ARBA00023180"/>
    </source>
</evidence>
<protein>
    <recommendedName>
        <fullName evidence="20">G-protein coupled receptors family 3 profile domain-containing protein</fullName>
    </recommendedName>
</protein>
<keyword evidence="9 18" id="KW-0472">Membrane</keyword>
<keyword evidence="8" id="KW-0297">G-protein coupled receptor</keyword>
<feature type="transmembrane region" description="Helical" evidence="18">
    <location>
        <begin position="465"/>
        <end position="489"/>
    </location>
</feature>
<dbReference type="PANTHER" id="PTHR32546:SF26">
    <property type="entry name" value="SMOG, ISOFORM D"/>
    <property type="match status" value="1"/>
</dbReference>
<evidence type="ECO:0000313" key="22">
    <source>
        <dbReference type="Proteomes" id="UP000494040"/>
    </source>
</evidence>
<evidence type="ECO:0000256" key="16">
    <source>
        <dbReference type="ARBA" id="ARBA00034104"/>
    </source>
</evidence>
<dbReference type="PROSITE" id="PS50259">
    <property type="entry name" value="G_PROTEIN_RECEP_F3_4"/>
    <property type="match status" value="1"/>
</dbReference>
<feature type="compositionally biased region" description="Low complexity" evidence="17">
    <location>
        <begin position="593"/>
        <end position="603"/>
    </location>
</feature>
<dbReference type="InterPro" id="IPR043458">
    <property type="entry name" value="GPR158/179"/>
</dbReference>
<feature type="region of interest" description="Disordered" evidence="17">
    <location>
        <begin position="498"/>
        <end position="517"/>
    </location>
</feature>
<feature type="transmembrane region" description="Helical" evidence="18">
    <location>
        <begin position="403"/>
        <end position="423"/>
    </location>
</feature>
<evidence type="ECO:0000313" key="21">
    <source>
        <dbReference type="EnsemblMetazoa" id="XP_024085569.1"/>
    </source>
</evidence>
<feature type="transmembrane region" description="Helical" evidence="18">
    <location>
        <begin position="242"/>
        <end position="263"/>
    </location>
</feature>
<dbReference type="InterPro" id="IPR017978">
    <property type="entry name" value="GPCR_3_C"/>
</dbReference>
<evidence type="ECO:0000256" key="8">
    <source>
        <dbReference type="ARBA" id="ARBA00023040"/>
    </source>
</evidence>
<dbReference type="KEGG" id="clec:106667952"/>
<dbReference type="AlphaFoldDB" id="A0A8I6SV55"/>
<keyword evidence="6 18" id="KW-1133">Transmembrane helix</keyword>
<feature type="domain" description="G-protein coupled receptors family 3 profile" evidence="20">
    <location>
        <begin position="240"/>
        <end position="488"/>
    </location>
</feature>
<feature type="signal peptide" evidence="19">
    <location>
        <begin position="1"/>
        <end position="18"/>
    </location>
</feature>
<dbReference type="CTD" id="33690"/>
<proteinExistence type="inferred from homology"/>
<dbReference type="GO" id="GO:0043005">
    <property type="term" value="C:neuron projection"/>
    <property type="evidence" value="ECO:0007669"/>
    <property type="project" value="UniProtKB-SubCell"/>
</dbReference>
<dbReference type="GO" id="GO:0004930">
    <property type="term" value="F:G protein-coupled receptor activity"/>
    <property type="evidence" value="ECO:0007669"/>
    <property type="project" value="UniProtKB-KW"/>
</dbReference>
<evidence type="ECO:0000256" key="7">
    <source>
        <dbReference type="ARBA" id="ARBA00023018"/>
    </source>
</evidence>
<accession>A0A8I6SV55</accession>
<dbReference type="OMA" id="GIYLCYR"/>
<evidence type="ECO:0000256" key="17">
    <source>
        <dbReference type="SAM" id="MobiDB-lite"/>
    </source>
</evidence>
<keyword evidence="4 18" id="KW-0812">Transmembrane</keyword>
<dbReference type="Pfam" id="PF22572">
    <property type="entry name" value="GPR158_179_EC"/>
    <property type="match status" value="1"/>
</dbReference>
<sequence>MLWGVVVLLFSCTLSTEGEGEDCETKELPTISLQADRLSSRVLDSATAFDQNAKPHKEWAQSLLSTDPEPVSVLFRIGSDPAKVHYRGGGANSTSQAYLNSLHKLNATNPTAGSWTHPFFDCSLRLWVFGYVSPLSENRGVVGLYYPLARAELDQCNDDLMPALPGGPRCDPLSTTCVPLRGYGTERGGFRCNCLPGHSPMNLSREDLYSDWAPNDGNVYRCVPNCAYDSSCLAEPRFDLKATVICAQIASMIGTIATGALIFKRRKCKLVAAGMWTILETLLLGILLLYAAMVPLSFEASVETCIIVRWIRELGFIICYGAIILKLYRILIEFRTRKAHRWVVRDKDLLKYLFGMVIVMFTYLAAWTATNINFVEEGFSIVAIGVTEGGEYFQTCKPLWWDYVTQAGEIVFLLFGLHIGLAARNATVQYLELRYLLGAVVIEALISSFYYVAHASLWSTLHPNHAYIIAFIRCHSTSTVVLLLIFAPIMRYDQKPVRDSRHHLTHEPSDAYKPQEAGGGIYSEIDVAEVNLAEMNPEEIRAELKRLYTQLEVLRNKTICQNNPHISKRRGGRKVAHRRFSLQKKGSREKALQQKQKQVAKQQNSDTGDGGEQEVSRTPEDSVCSNEGPSAIYNDGPSTYSELGGFGTPHRNSKQ</sequence>
<evidence type="ECO:0000256" key="19">
    <source>
        <dbReference type="SAM" id="SignalP"/>
    </source>
</evidence>
<keyword evidence="5 19" id="KW-0732">Signal</keyword>
<keyword evidence="14" id="KW-0628">Postsynaptic cell membrane</keyword>
<dbReference type="CDD" id="cd15293">
    <property type="entry name" value="7tmC_GPR158-like"/>
    <property type="match status" value="1"/>
</dbReference>
<evidence type="ECO:0000256" key="9">
    <source>
        <dbReference type="ARBA" id="ARBA00023136"/>
    </source>
</evidence>
<organism evidence="21 22">
    <name type="scientific">Cimex lectularius</name>
    <name type="common">Bed bug</name>
    <name type="synonym">Acanthia lectularia</name>
    <dbReference type="NCBI Taxonomy" id="79782"/>
    <lineage>
        <taxon>Eukaryota</taxon>
        <taxon>Metazoa</taxon>
        <taxon>Ecdysozoa</taxon>
        <taxon>Arthropoda</taxon>
        <taxon>Hexapoda</taxon>
        <taxon>Insecta</taxon>
        <taxon>Pterygota</taxon>
        <taxon>Neoptera</taxon>
        <taxon>Paraneoptera</taxon>
        <taxon>Hemiptera</taxon>
        <taxon>Heteroptera</taxon>
        <taxon>Panheteroptera</taxon>
        <taxon>Cimicomorpha</taxon>
        <taxon>Cimicidae</taxon>
        <taxon>Cimex</taxon>
    </lineage>
</organism>
<keyword evidence="15" id="KW-0966">Cell projection</keyword>
<dbReference type="GeneID" id="106667952"/>
<feature type="chain" id="PRO_5035231297" description="G-protein coupled receptors family 3 profile domain-containing protein" evidence="19">
    <location>
        <begin position="19"/>
        <end position="655"/>
    </location>
</feature>
<comment type="similarity">
    <text evidence="2">Belongs to the G-protein coupled receptor 3 family.</text>
</comment>
<dbReference type="OrthoDB" id="5823771at2759"/>
<dbReference type="PANTHER" id="PTHR32546">
    <property type="entry name" value="G-PROTEIN COUPLED RECEPTOR 158-RELATED"/>
    <property type="match status" value="1"/>
</dbReference>
<keyword evidence="7" id="KW-0770">Synapse</keyword>
<evidence type="ECO:0000256" key="14">
    <source>
        <dbReference type="ARBA" id="ARBA00023257"/>
    </source>
</evidence>
<feature type="transmembrane region" description="Helical" evidence="18">
    <location>
        <begin position="310"/>
        <end position="328"/>
    </location>
</feature>
<feature type="transmembrane region" description="Helical" evidence="18">
    <location>
        <begin position="435"/>
        <end position="453"/>
    </location>
</feature>
<evidence type="ECO:0000256" key="5">
    <source>
        <dbReference type="ARBA" id="ARBA00022729"/>
    </source>
</evidence>
<feature type="transmembrane region" description="Helical" evidence="18">
    <location>
        <begin position="270"/>
        <end position="290"/>
    </location>
</feature>
<feature type="transmembrane region" description="Helical" evidence="18">
    <location>
        <begin position="349"/>
        <end position="369"/>
    </location>
</feature>
<evidence type="ECO:0000256" key="3">
    <source>
        <dbReference type="ARBA" id="ARBA00022475"/>
    </source>
</evidence>
<evidence type="ECO:0000256" key="15">
    <source>
        <dbReference type="ARBA" id="ARBA00023273"/>
    </source>
</evidence>
<dbReference type="InterPro" id="IPR054714">
    <property type="entry name" value="GPR158_179_extracellular"/>
</dbReference>
<feature type="region of interest" description="Disordered" evidence="17">
    <location>
        <begin position="562"/>
        <end position="655"/>
    </location>
</feature>
<reference evidence="21" key="1">
    <citation type="submission" date="2022-01" db="UniProtKB">
        <authorList>
            <consortium name="EnsemblMetazoa"/>
        </authorList>
    </citation>
    <scope>IDENTIFICATION</scope>
</reference>
<dbReference type="Pfam" id="PF00003">
    <property type="entry name" value="7tm_3"/>
    <property type="match status" value="1"/>
</dbReference>
<feature type="compositionally biased region" description="Basic residues" evidence="17">
    <location>
        <begin position="566"/>
        <end position="585"/>
    </location>
</feature>
<dbReference type="EnsemblMetazoa" id="XM_024229801.1">
    <property type="protein sequence ID" value="XP_024085569.1"/>
    <property type="gene ID" value="LOC106667952"/>
</dbReference>
<keyword evidence="3" id="KW-1003">Cell membrane</keyword>